<dbReference type="InterPro" id="IPR001543">
    <property type="entry name" value="FliN-like_C"/>
</dbReference>
<organism evidence="3 4">
    <name type="scientific">Rhodovulum visakhapatnamense</name>
    <dbReference type="NCBI Taxonomy" id="364297"/>
    <lineage>
        <taxon>Bacteria</taxon>
        <taxon>Pseudomonadati</taxon>
        <taxon>Pseudomonadota</taxon>
        <taxon>Alphaproteobacteria</taxon>
        <taxon>Rhodobacterales</taxon>
        <taxon>Paracoccaceae</taxon>
        <taxon>Rhodovulum</taxon>
    </lineage>
</organism>
<protein>
    <submittedName>
        <fullName evidence="3">Type III flagellar switch regulator (C-ring) FliN</fullName>
    </submittedName>
</protein>
<feature type="region of interest" description="Disordered" evidence="1">
    <location>
        <begin position="292"/>
        <end position="317"/>
    </location>
</feature>
<dbReference type="InterPro" id="IPR036429">
    <property type="entry name" value="SpoA-like_sf"/>
</dbReference>
<accession>A0A4R8FEQ9</accession>
<sequence length="403" mass="41296">MAENGHQAILRRILGEDRVSLGGARGGGSDGVAAMRLETARATREAFGLTALVEECKAERTGLPEIEAEVTDESLPILLRGPDGRLGLVVYSADLAMALLEWRLVGFLSETAPPARTLTATDAAVLADLTDPILTRFARAMKEASGADWASGFAQGARIDDPRHVPLLMAAGRYRLYRLKLVAGRGRSGGLIIALPEAAPVARPKPADKVARPWPEALRAGVLGAELSLNAVLWRTRMSAAGIARLKPGDLLPLPSAALGAVQLEGPGGVVIAGGRLGQAHGDRAIKLDSEAGAADEPGFGGGMLDEGGLGTGLPGGDPLQIGADLPLDEGGFPFGEAAEEGGLDFAAEGFPAGGLDLGTGDFPFDPGGLDSDLENALQNDLDIGGFGAAPLDLSEEFPAASA</sequence>
<dbReference type="RefSeq" id="WP_134079609.1">
    <property type="nucleotide sequence ID" value="NZ_SOEB01000042.1"/>
</dbReference>
<keyword evidence="3" id="KW-0966">Cell projection</keyword>
<keyword evidence="3" id="KW-0969">Cilium</keyword>
<dbReference type="Proteomes" id="UP000295484">
    <property type="component" value="Unassembled WGS sequence"/>
</dbReference>
<evidence type="ECO:0000259" key="2">
    <source>
        <dbReference type="Pfam" id="PF01052"/>
    </source>
</evidence>
<keyword evidence="3" id="KW-0282">Flagellum</keyword>
<dbReference type="Pfam" id="PF01052">
    <property type="entry name" value="FliMN_C"/>
    <property type="match status" value="1"/>
</dbReference>
<reference evidence="3 4" key="1">
    <citation type="submission" date="2019-03" db="EMBL/GenBank/DDBJ databases">
        <title>Genomic Encyclopedia of Type Strains, Phase IV (KMG-IV): sequencing the most valuable type-strain genomes for metagenomic binning, comparative biology and taxonomic classification.</title>
        <authorList>
            <person name="Goeker M."/>
        </authorList>
    </citation>
    <scope>NUCLEOTIDE SEQUENCE [LARGE SCALE GENOMIC DNA]</scope>
    <source>
        <strain evidence="3 4">JA181</strain>
    </source>
</reference>
<feature type="compositionally biased region" description="Gly residues" evidence="1">
    <location>
        <begin position="299"/>
        <end position="316"/>
    </location>
</feature>
<evidence type="ECO:0000313" key="3">
    <source>
        <dbReference type="EMBL" id="TDX21267.1"/>
    </source>
</evidence>
<comment type="caution">
    <text evidence="3">The sequence shown here is derived from an EMBL/GenBank/DDBJ whole genome shotgun (WGS) entry which is preliminary data.</text>
</comment>
<feature type="domain" description="Flagellar motor switch protein FliN-like C-terminal" evidence="2">
    <location>
        <begin position="223"/>
        <end position="289"/>
    </location>
</feature>
<name>A0A4R8FEQ9_9RHOB</name>
<dbReference type="AlphaFoldDB" id="A0A4R8FEQ9"/>
<dbReference type="EMBL" id="SOEB01000042">
    <property type="protein sequence ID" value="TDX21267.1"/>
    <property type="molecule type" value="Genomic_DNA"/>
</dbReference>
<gene>
    <name evidence="3" type="ORF">EV657_14211</name>
</gene>
<evidence type="ECO:0000313" key="4">
    <source>
        <dbReference type="Proteomes" id="UP000295484"/>
    </source>
</evidence>
<proteinExistence type="predicted"/>
<dbReference type="SUPFAM" id="SSF101801">
    <property type="entry name" value="Surface presentation of antigens (SPOA)"/>
    <property type="match status" value="1"/>
</dbReference>
<dbReference type="Gene3D" id="2.30.330.10">
    <property type="entry name" value="SpoA-like"/>
    <property type="match status" value="1"/>
</dbReference>
<evidence type="ECO:0000256" key="1">
    <source>
        <dbReference type="SAM" id="MobiDB-lite"/>
    </source>
</evidence>